<gene>
    <name evidence="1" type="ORF">DCL27_07940</name>
</gene>
<sequence length="129" mass="13994">MMQLKHDTFCYGDEQVVLRELTALQHVEYLRYAAAHPPPDAGAGLSGMAYLAEMNNLNCQINALLVAMSLASNAPTQTAEERAESQLQLMATWPAQLLAEAAQRVLALSQLLDEGPPEEASERSDAAKP</sequence>
<dbReference type="Proteomes" id="UP000245918">
    <property type="component" value="Chromosome"/>
</dbReference>
<dbReference type="EMBL" id="CP084506">
    <property type="protein sequence ID" value="UCQ01670.1"/>
    <property type="molecule type" value="Genomic_DNA"/>
</dbReference>
<organism evidence="1 2">
    <name type="scientific">Edwardsiella tarda ATCC 15947 = NBRC 105688</name>
    <dbReference type="NCBI Taxonomy" id="667121"/>
    <lineage>
        <taxon>Bacteria</taxon>
        <taxon>Pseudomonadati</taxon>
        <taxon>Pseudomonadota</taxon>
        <taxon>Gammaproteobacteria</taxon>
        <taxon>Enterobacterales</taxon>
        <taxon>Hafniaceae</taxon>
        <taxon>Edwardsiella</taxon>
    </lineage>
</organism>
<evidence type="ECO:0000313" key="1">
    <source>
        <dbReference type="EMBL" id="UCQ01670.1"/>
    </source>
</evidence>
<reference evidence="1" key="1">
    <citation type="submission" date="2021-09" db="EMBL/GenBank/DDBJ databases">
        <title>Comparative genomics of Edwardsiella genus reveals species-based diversity.</title>
        <authorList>
            <person name="Tekedar H.C."/>
            <person name="Kumru S."/>
            <person name="Waldbieser G.C."/>
            <person name="Reichley S.R."/>
            <person name="Lawrence M.L."/>
            <person name="Griffin M.J."/>
        </authorList>
    </citation>
    <scope>NUCLEOTIDE SEQUENCE</scope>
    <source>
        <strain evidence="1">ATCC 15947</strain>
    </source>
</reference>
<accession>A0AC61TLM5</accession>
<protein>
    <submittedName>
        <fullName evidence="1">Phage minor tail protein G</fullName>
    </submittedName>
</protein>
<evidence type="ECO:0000313" key="2">
    <source>
        <dbReference type="Proteomes" id="UP000245918"/>
    </source>
</evidence>
<name>A0AC61TLM5_EDWTA</name>
<proteinExistence type="predicted"/>
<keyword evidence="2" id="KW-1185">Reference proteome</keyword>